<dbReference type="AlphaFoldDB" id="A0A059F3I9"/>
<reference evidence="3" key="1">
    <citation type="submission" date="2013-02" db="EMBL/GenBank/DDBJ databases">
        <authorList>
            <consortium name="The Broad Institute Genome Sequencing Platform"/>
            <person name="Cuomo C."/>
            <person name="Becnel J."/>
            <person name="Sanscrainte N."/>
            <person name="Walker B."/>
            <person name="Young S.K."/>
            <person name="Zeng Q."/>
            <person name="Gargeya S."/>
            <person name="Fitzgerald M."/>
            <person name="Haas B."/>
            <person name="Abouelleil A."/>
            <person name="Alvarado L."/>
            <person name="Arachchi H.M."/>
            <person name="Berlin A.M."/>
            <person name="Chapman S.B."/>
            <person name="Dewar J."/>
            <person name="Goldberg J."/>
            <person name="Griggs A."/>
            <person name="Gujja S."/>
            <person name="Hansen M."/>
            <person name="Howarth C."/>
            <person name="Imamovic A."/>
            <person name="Larimer J."/>
            <person name="McCowan C."/>
            <person name="Murphy C."/>
            <person name="Neiman D."/>
            <person name="Pearson M."/>
            <person name="Priest M."/>
            <person name="Roberts A."/>
            <person name="Saif S."/>
            <person name="Shea T."/>
            <person name="Sisk P."/>
            <person name="Sykes S."/>
            <person name="Wortman J."/>
            <person name="Nusbaum C."/>
            <person name="Birren B."/>
        </authorList>
    </citation>
    <scope>NUCLEOTIDE SEQUENCE [LARGE SCALE GENOMIC DNA]</scope>
    <source>
        <strain evidence="3">PRA339</strain>
    </source>
</reference>
<name>A0A059F3I9_9MICR</name>
<evidence type="ECO:0000259" key="1">
    <source>
        <dbReference type="PROSITE" id="PS50238"/>
    </source>
</evidence>
<dbReference type="OrthoDB" id="2192550at2759"/>
<protein>
    <recommendedName>
        <fullName evidence="1">Rho-GAP domain-containing protein</fullName>
    </recommendedName>
</protein>
<dbReference type="Proteomes" id="UP000030655">
    <property type="component" value="Unassembled WGS sequence"/>
</dbReference>
<proteinExistence type="predicted"/>
<dbReference type="InterPro" id="IPR000198">
    <property type="entry name" value="RhoGAP_dom"/>
</dbReference>
<dbReference type="STRING" id="1288291.A0A059F3I9"/>
<dbReference type="GO" id="GO:0007165">
    <property type="term" value="P:signal transduction"/>
    <property type="evidence" value="ECO:0007669"/>
    <property type="project" value="InterPro"/>
</dbReference>
<dbReference type="SMART" id="SM00324">
    <property type="entry name" value="RhoGAP"/>
    <property type="match status" value="1"/>
</dbReference>
<organism evidence="2 3">
    <name type="scientific">Anncaliia algerae PRA339</name>
    <dbReference type="NCBI Taxonomy" id="1288291"/>
    <lineage>
        <taxon>Eukaryota</taxon>
        <taxon>Fungi</taxon>
        <taxon>Fungi incertae sedis</taxon>
        <taxon>Microsporidia</taxon>
        <taxon>Tubulinosematoidea</taxon>
        <taxon>Tubulinosematidae</taxon>
        <taxon>Anncaliia</taxon>
    </lineage>
</organism>
<dbReference type="Pfam" id="PF00620">
    <property type="entry name" value="RhoGAP"/>
    <property type="match status" value="1"/>
</dbReference>
<dbReference type="PROSITE" id="PS50238">
    <property type="entry name" value="RHOGAP"/>
    <property type="match status" value="1"/>
</dbReference>
<dbReference type="SUPFAM" id="SSF48350">
    <property type="entry name" value="GTPase activation domain, GAP"/>
    <property type="match status" value="1"/>
</dbReference>
<sequence>MNNRIMEEFLNNKISSINDFSPEEADSITQNYFEKKRDIICSVLSYSDREYTLKNKKSCFCCGSISNVAQEDAKLCSTRFKYGSGVRNVPIEFVVLMESIMRKDTKEQGLFRKPANTVLKKECEALFFSSIDSESLDVEDLIKRLDVFDGIVLSSIFKQLFSRSYVSIFPAKFINLIKKVMILEDGNPKFVLSKFLIYNIPPINRSILESVLSFIILIHDIYSDKGIDYEGHLDIKGYGTIIMPNLFLGTEKNVTFRDLADLADYAVYLMLNIKELLDVNIEDKPNI</sequence>
<dbReference type="InterPro" id="IPR008936">
    <property type="entry name" value="Rho_GTPase_activation_prot"/>
</dbReference>
<gene>
    <name evidence="2" type="ORF">H312_00981</name>
</gene>
<dbReference type="HOGENOM" id="CLU_863779_0_0_1"/>
<reference evidence="2 3" key="2">
    <citation type="submission" date="2014-03" db="EMBL/GenBank/DDBJ databases">
        <title>The Genome Sequence of Anncaliia algerae insect isolate PRA339.</title>
        <authorList>
            <consortium name="The Broad Institute Genome Sequencing Platform"/>
            <consortium name="The Broad Institute Genome Sequencing Center for Infectious Disease"/>
            <person name="Cuomo C."/>
            <person name="Becnel J."/>
            <person name="Sanscrainte N."/>
            <person name="Walker B."/>
            <person name="Young S.K."/>
            <person name="Zeng Q."/>
            <person name="Gargeya S."/>
            <person name="Fitzgerald M."/>
            <person name="Haas B."/>
            <person name="Abouelleil A."/>
            <person name="Alvarado L."/>
            <person name="Arachchi H.M."/>
            <person name="Berlin A.M."/>
            <person name="Chapman S.B."/>
            <person name="Dewar J."/>
            <person name="Goldberg J."/>
            <person name="Griggs A."/>
            <person name="Gujja S."/>
            <person name="Hansen M."/>
            <person name="Howarth C."/>
            <person name="Imamovic A."/>
            <person name="Larimer J."/>
            <person name="McCowan C."/>
            <person name="Murphy C."/>
            <person name="Neiman D."/>
            <person name="Pearson M."/>
            <person name="Priest M."/>
            <person name="Roberts A."/>
            <person name="Saif S."/>
            <person name="Shea T."/>
            <person name="Sisk P."/>
            <person name="Sykes S."/>
            <person name="Wortman J."/>
            <person name="Nusbaum C."/>
            <person name="Birren B."/>
        </authorList>
    </citation>
    <scope>NUCLEOTIDE SEQUENCE [LARGE SCALE GENOMIC DNA]</scope>
    <source>
        <strain evidence="2 3">PRA339</strain>
    </source>
</reference>
<evidence type="ECO:0000313" key="3">
    <source>
        <dbReference type="Proteomes" id="UP000030655"/>
    </source>
</evidence>
<accession>A0A059F3I9</accession>
<dbReference type="EMBL" id="KK365139">
    <property type="protein sequence ID" value="KCZ81657.1"/>
    <property type="molecule type" value="Genomic_DNA"/>
</dbReference>
<dbReference type="Gene3D" id="1.10.555.10">
    <property type="entry name" value="Rho GTPase activation protein"/>
    <property type="match status" value="1"/>
</dbReference>
<keyword evidence="3" id="KW-1185">Reference proteome</keyword>
<feature type="domain" description="Rho-GAP" evidence="1">
    <location>
        <begin position="73"/>
        <end position="277"/>
    </location>
</feature>
<evidence type="ECO:0000313" key="2">
    <source>
        <dbReference type="EMBL" id="KCZ81657.1"/>
    </source>
</evidence>
<dbReference type="VEuPathDB" id="MicrosporidiaDB:H312_00981"/>